<dbReference type="Pfam" id="PF00686">
    <property type="entry name" value="CBM_20"/>
    <property type="match status" value="1"/>
</dbReference>
<dbReference type="InterPro" id="IPR013783">
    <property type="entry name" value="Ig-like_fold"/>
</dbReference>
<dbReference type="Pfam" id="PF04969">
    <property type="entry name" value="CS"/>
    <property type="match status" value="1"/>
</dbReference>
<gene>
    <name evidence="3" type="ORF">BRAN1462_LOCUS16949</name>
</gene>
<evidence type="ECO:0000313" key="3">
    <source>
        <dbReference type="EMBL" id="CAD9544552.1"/>
    </source>
</evidence>
<dbReference type="InterPro" id="IPR013784">
    <property type="entry name" value="Carb-bd-like_fold"/>
</dbReference>
<dbReference type="InterPro" id="IPR002044">
    <property type="entry name" value="CBM20"/>
</dbReference>
<evidence type="ECO:0008006" key="4">
    <source>
        <dbReference type="Google" id="ProtNLM"/>
    </source>
</evidence>
<dbReference type="CDD" id="cd05467">
    <property type="entry name" value="CBM20"/>
    <property type="match status" value="1"/>
</dbReference>
<sequence length="286" mass="31521">MALRLEVTYCGAPGCCVGVVGSDPALGAWDTSKVVRLSPDQDDPSKWLADLPLPSPESEFKLVTAQADGQVQWEELPENSNRRFPARCVSAGCTLRMQFGEPRMAIEASAEEIEANARATRRMEDRQGSALQANVDRKGDNAYYFAHNRHFEVPADAKVISGPGLITGGAPVLIEAGAVMGSEQDRTVWLKDYSWSDSSGKVKVYVPVPEGLLPADGAQDVVQCEYTSTQVELTINCKPRQRLKIEKLNGELVVDKCTTRVEAHKNRIVLQLAKKRETTWYNLTKK</sequence>
<feature type="domain" description="CBM20" evidence="1">
    <location>
        <begin position="1"/>
        <end position="101"/>
    </location>
</feature>
<reference evidence="3" key="1">
    <citation type="submission" date="2021-01" db="EMBL/GenBank/DDBJ databases">
        <authorList>
            <person name="Corre E."/>
            <person name="Pelletier E."/>
            <person name="Niang G."/>
            <person name="Scheremetjew M."/>
            <person name="Finn R."/>
            <person name="Kale V."/>
            <person name="Holt S."/>
            <person name="Cochrane G."/>
            <person name="Meng A."/>
            <person name="Brown T."/>
            <person name="Cohen L."/>
        </authorList>
    </citation>
    <scope>NUCLEOTIDE SEQUENCE</scope>
    <source>
        <strain evidence="3">RCC3387</strain>
    </source>
</reference>
<dbReference type="PROSITE" id="PS51203">
    <property type="entry name" value="CS"/>
    <property type="match status" value="1"/>
</dbReference>
<proteinExistence type="predicted"/>
<dbReference type="InterPro" id="IPR007052">
    <property type="entry name" value="CS_dom"/>
</dbReference>
<dbReference type="GO" id="GO:0005634">
    <property type="term" value="C:nucleus"/>
    <property type="evidence" value="ECO:0007669"/>
    <property type="project" value="TreeGrafter"/>
</dbReference>
<name>A0A7S2JD57_9DINO</name>
<dbReference type="PANTHER" id="PTHR13164:SF6">
    <property type="entry name" value="CS DOMAIN-CONTAINING PROTEIN"/>
    <property type="match status" value="1"/>
</dbReference>
<dbReference type="GO" id="GO:2001070">
    <property type="term" value="F:starch binding"/>
    <property type="evidence" value="ECO:0007669"/>
    <property type="project" value="InterPro"/>
</dbReference>
<dbReference type="Gene3D" id="2.60.40.790">
    <property type="match status" value="1"/>
</dbReference>
<dbReference type="PROSITE" id="PS51166">
    <property type="entry name" value="CBM20"/>
    <property type="match status" value="1"/>
</dbReference>
<evidence type="ECO:0000259" key="1">
    <source>
        <dbReference type="PROSITE" id="PS51166"/>
    </source>
</evidence>
<evidence type="ECO:0000259" key="2">
    <source>
        <dbReference type="PROSITE" id="PS51203"/>
    </source>
</evidence>
<dbReference type="AlphaFoldDB" id="A0A7S2JD57"/>
<dbReference type="PANTHER" id="PTHR13164">
    <property type="entry name" value="CALICYLIN BINDING PROTEIN"/>
    <property type="match status" value="1"/>
</dbReference>
<dbReference type="EMBL" id="HBGW01026656">
    <property type="protein sequence ID" value="CAD9544552.1"/>
    <property type="molecule type" value="Transcribed_RNA"/>
</dbReference>
<dbReference type="InterPro" id="IPR008978">
    <property type="entry name" value="HSP20-like_chaperone"/>
</dbReference>
<dbReference type="SMART" id="SM01065">
    <property type="entry name" value="CBM_2"/>
    <property type="match status" value="1"/>
</dbReference>
<dbReference type="SUPFAM" id="SSF49764">
    <property type="entry name" value="HSP20-like chaperones"/>
    <property type="match status" value="1"/>
</dbReference>
<dbReference type="InterPro" id="IPR052289">
    <property type="entry name" value="Calcyclin-binding_UBL-bridge"/>
</dbReference>
<dbReference type="SUPFAM" id="SSF49452">
    <property type="entry name" value="Starch-binding domain-like"/>
    <property type="match status" value="1"/>
</dbReference>
<organism evidence="3">
    <name type="scientific">Zooxanthella nutricula</name>
    <dbReference type="NCBI Taxonomy" id="1333877"/>
    <lineage>
        <taxon>Eukaryota</taxon>
        <taxon>Sar</taxon>
        <taxon>Alveolata</taxon>
        <taxon>Dinophyceae</taxon>
        <taxon>Peridiniales</taxon>
        <taxon>Peridiniales incertae sedis</taxon>
        <taxon>Zooxanthella</taxon>
    </lineage>
</organism>
<protein>
    <recommendedName>
        <fullName evidence="4">CBM20 domain-containing protein</fullName>
    </recommendedName>
</protein>
<accession>A0A7S2JD57</accession>
<feature type="domain" description="CS" evidence="2">
    <location>
        <begin position="188"/>
        <end position="284"/>
    </location>
</feature>
<dbReference type="Gene3D" id="2.60.40.10">
    <property type="entry name" value="Immunoglobulins"/>
    <property type="match status" value="1"/>
</dbReference>